<reference evidence="2" key="2">
    <citation type="submission" date="2023-06" db="EMBL/GenBank/DDBJ databases">
        <authorList>
            <consortium name="Lawrence Berkeley National Laboratory"/>
            <person name="Haridas S."/>
            <person name="Hensen N."/>
            <person name="Bonometti L."/>
            <person name="Westerberg I."/>
            <person name="Brannstrom I.O."/>
            <person name="Guillou S."/>
            <person name="Cros-Aarteil S."/>
            <person name="Calhoun S."/>
            <person name="Kuo A."/>
            <person name="Mondo S."/>
            <person name="Pangilinan J."/>
            <person name="Riley R."/>
            <person name="Labutti K."/>
            <person name="Andreopoulos B."/>
            <person name="Lipzen A."/>
            <person name="Chen C."/>
            <person name="Yanf M."/>
            <person name="Daum C."/>
            <person name="Ng V."/>
            <person name="Clum A."/>
            <person name="Steindorff A."/>
            <person name="Ohm R."/>
            <person name="Martin F."/>
            <person name="Silar P."/>
            <person name="Natvig D."/>
            <person name="Lalanne C."/>
            <person name="Gautier V."/>
            <person name="Ament-Velasquez S.L."/>
            <person name="Kruys A."/>
            <person name="Hutchinson M.I."/>
            <person name="Powell A.J."/>
            <person name="Barry K."/>
            <person name="Miller A.N."/>
            <person name="Grigoriev I.V."/>
            <person name="Debuchy R."/>
            <person name="Gladieux P."/>
            <person name="Thoren M.H."/>
            <person name="Johannesson H."/>
        </authorList>
    </citation>
    <scope>NUCLEOTIDE SEQUENCE</scope>
    <source>
        <strain evidence="2">CBS 168.71</strain>
    </source>
</reference>
<comment type="caution">
    <text evidence="2">The sequence shown here is derived from an EMBL/GenBank/DDBJ whole genome shotgun (WGS) entry which is preliminary data.</text>
</comment>
<feature type="compositionally biased region" description="Acidic residues" evidence="1">
    <location>
        <begin position="139"/>
        <end position="149"/>
    </location>
</feature>
<feature type="compositionally biased region" description="Pro residues" evidence="1">
    <location>
        <begin position="272"/>
        <end position="282"/>
    </location>
</feature>
<accession>A0AAE0LS51</accession>
<evidence type="ECO:0000313" key="3">
    <source>
        <dbReference type="Proteomes" id="UP001278766"/>
    </source>
</evidence>
<sequence length="530" mass="55137">MVAEASSPLVDLRAQVIGESSAAITRTPATNITSRSAENCEFFSGTLVRISLVVAKEPLGTFKAIVLKTENGTREAVLAETAPSYDNALKALLIKSAEAVQNYISTNGFALPSSVKKQSPKPSRYDDSHGSDSSTVTLDDCESLSDDETVSITSIGRVKQRRRRKAERAAAKTSSGKHKTRQGRTRSRSPSFSTTRARSRSTCSSSSGYELHYDPPAPPSQRPPFLNAFPQRMPPRPPQNTFSTLPMAPPPPPPPPAGHQKHPPNGFTPTMSMPPPPPPPAPFSFTNKLPPNPPQPTAVLTIPPTSPTTNNNNNSPTHHNLTTTTPQTTRDLILHIRWRHHGERRTLEQIPTGSPITARRLQQAALAFVRRQPAAFAHHVPAPVPSGGGIPPPRPHLPMGGLRAAVRAVVVDGVVCDVGQWVGDDLGRVVEGLRMNGGGGLGGGLAAAAGMVRFEVEVWNEGFGVGVGGGGGGAAAAAAAGSVSGWLASNGRAVTGLGSPGGGGGGSHGVGGSGPGPRMVFPSPGGMASN</sequence>
<dbReference type="AlphaFoldDB" id="A0AAE0LS51"/>
<dbReference type="Proteomes" id="UP001278766">
    <property type="component" value="Unassembled WGS sequence"/>
</dbReference>
<feature type="region of interest" description="Disordered" evidence="1">
    <location>
        <begin position="111"/>
        <end position="324"/>
    </location>
</feature>
<evidence type="ECO:0000313" key="2">
    <source>
        <dbReference type="EMBL" id="KAK3295503.1"/>
    </source>
</evidence>
<dbReference type="GeneID" id="87837525"/>
<organism evidence="2 3">
    <name type="scientific">Chaetomium fimeti</name>
    <dbReference type="NCBI Taxonomy" id="1854472"/>
    <lineage>
        <taxon>Eukaryota</taxon>
        <taxon>Fungi</taxon>
        <taxon>Dikarya</taxon>
        <taxon>Ascomycota</taxon>
        <taxon>Pezizomycotina</taxon>
        <taxon>Sordariomycetes</taxon>
        <taxon>Sordariomycetidae</taxon>
        <taxon>Sordariales</taxon>
        <taxon>Chaetomiaceae</taxon>
        <taxon>Chaetomium</taxon>
    </lineage>
</organism>
<feature type="compositionally biased region" description="Low complexity" evidence="1">
    <location>
        <begin position="112"/>
        <end position="122"/>
    </location>
</feature>
<name>A0AAE0LS51_9PEZI</name>
<feature type="compositionally biased region" description="Gly residues" evidence="1">
    <location>
        <begin position="498"/>
        <end position="515"/>
    </location>
</feature>
<protein>
    <submittedName>
        <fullName evidence="2">Uncharacterized protein</fullName>
    </submittedName>
</protein>
<feature type="region of interest" description="Disordered" evidence="1">
    <location>
        <begin position="498"/>
        <end position="530"/>
    </location>
</feature>
<dbReference type="EMBL" id="JAUEPN010000004">
    <property type="protein sequence ID" value="KAK3295503.1"/>
    <property type="molecule type" value="Genomic_DNA"/>
</dbReference>
<dbReference type="RefSeq" id="XP_062659017.1">
    <property type="nucleotide sequence ID" value="XM_062800577.1"/>
</dbReference>
<reference evidence="2" key="1">
    <citation type="journal article" date="2023" name="Mol. Phylogenet. Evol.">
        <title>Genome-scale phylogeny and comparative genomics of the fungal order Sordariales.</title>
        <authorList>
            <person name="Hensen N."/>
            <person name="Bonometti L."/>
            <person name="Westerberg I."/>
            <person name="Brannstrom I.O."/>
            <person name="Guillou S."/>
            <person name="Cros-Aarteil S."/>
            <person name="Calhoun S."/>
            <person name="Haridas S."/>
            <person name="Kuo A."/>
            <person name="Mondo S."/>
            <person name="Pangilinan J."/>
            <person name="Riley R."/>
            <person name="LaButti K."/>
            <person name="Andreopoulos B."/>
            <person name="Lipzen A."/>
            <person name="Chen C."/>
            <person name="Yan M."/>
            <person name="Daum C."/>
            <person name="Ng V."/>
            <person name="Clum A."/>
            <person name="Steindorff A."/>
            <person name="Ohm R.A."/>
            <person name="Martin F."/>
            <person name="Silar P."/>
            <person name="Natvig D.O."/>
            <person name="Lalanne C."/>
            <person name="Gautier V."/>
            <person name="Ament-Velasquez S.L."/>
            <person name="Kruys A."/>
            <person name="Hutchinson M.I."/>
            <person name="Powell A.J."/>
            <person name="Barry K."/>
            <person name="Miller A.N."/>
            <person name="Grigoriev I.V."/>
            <person name="Debuchy R."/>
            <person name="Gladieux P."/>
            <person name="Hiltunen Thoren M."/>
            <person name="Johannesson H."/>
        </authorList>
    </citation>
    <scope>NUCLEOTIDE SEQUENCE</scope>
    <source>
        <strain evidence="2">CBS 168.71</strain>
    </source>
</reference>
<evidence type="ECO:0000256" key="1">
    <source>
        <dbReference type="SAM" id="MobiDB-lite"/>
    </source>
</evidence>
<feature type="compositionally biased region" description="Low complexity" evidence="1">
    <location>
        <begin position="300"/>
        <end position="324"/>
    </location>
</feature>
<feature type="compositionally biased region" description="Basic residues" evidence="1">
    <location>
        <begin position="175"/>
        <end position="187"/>
    </location>
</feature>
<gene>
    <name evidence="2" type="ORF">B0H64DRAFT_322726</name>
</gene>
<keyword evidence="3" id="KW-1185">Reference proteome</keyword>
<proteinExistence type="predicted"/>
<feature type="compositionally biased region" description="Low complexity" evidence="1">
    <location>
        <begin position="188"/>
        <end position="207"/>
    </location>
</feature>
<feature type="compositionally biased region" description="Pro residues" evidence="1">
    <location>
        <begin position="247"/>
        <end position="257"/>
    </location>
</feature>